<feature type="region of interest" description="Disordered" evidence="2">
    <location>
        <begin position="265"/>
        <end position="361"/>
    </location>
</feature>
<dbReference type="Gene3D" id="1.10.287.1490">
    <property type="match status" value="1"/>
</dbReference>
<evidence type="ECO:0000313" key="4">
    <source>
        <dbReference type="Proteomes" id="UP000443423"/>
    </source>
</evidence>
<accession>A0A6A8G9F8</accession>
<proteinExistence type="predicted"/>
<organism evidence="3 4">
    <name type="scientific">Haloferax marinum</name>
    <dbReference type="NCBI Taxonomy" id="2666143"/>
    <lineage>
        <taxon>Archaea</taxon>
        <taxon>Methanobacteriati</taxon>
        <taxon>Methanobacteriota</taxon>
        <taxon>Stenosarchaea group</taxon>
        <taxon>Halobacteria</taxon>
        <taxon>Halobacteriales</taxon>
        <taxon>Haloferacaceae</taxon>
        <taxon>Haloferax</taxon>
    </lineage>
</organism>
<evidence type="ECO:0000256" key="2">
    <source>
        <dbReference type="SAM" id="MobiDB-lite"/>
    </source>
</evidence>
<keyword evidence="4" id="KW-1185">Reference proteome</keyword>
<feature type="coiled-coil region" evidence="1">
    <location>
        <begin position="88"/>
        <end position="153"/>
    </location>
</feature>
<dbReference type="RefSeq" id="WP_151112364.1">
    <property type="nucleotide sequence ID" value="NZ_WKJQ01000001.1"/>
</dbReference>
<evidence type="ECO:0008006" key="5">
    <source>
        <dbReference type="Google" id="ProtNLM"/>
    </source>
</evidence>
<dbReference type="Proteomes" id="UP000443423">
    <property type="component" value="Unassembled WGS sequence"/>
</dbReference>
<sequence>MSNESPERRDREVATSTFEEWVAQKASERDSSREHVLEQLLDSYWTLEQITQVLGEKKHTPQTGEQGTNDHWDAGERHRGVTVTESERNEVLDTVEALQTELEAASRRRAELFESVQSLADRLEEVEATQGSVDELAETVEAVRSTLETEQDRLHDRMDDEFDHLQTILDYLVRGGDERDTRISDMQTQYRAEIRQLRAEHDKLRRIKEEARDLGTYIADCEQCGESLDFALLTTPNCPNCDRQLTGVNKETNWFVFTSYTATTRTGATASPSPKVQSGSSLDERPTTHRDDETEPVATANEEKEEEEKDEQSASNEVRPDETDRQTDTGESSGESGQPTPQDGDESAGTSPDETEFQWLT</sequence>
<keyword evidence="1" id="KW-0175">Coiled coil</keyword>
<feature type="compositionally biased region" description="Polar residues" evidence="2">
    <location>
        <begin position="329"/>
        <end position="341"/>
    </location>
</feature>
<evidence type="ECO:0000313" key="3">
    <source>
        <dbReference type="EMBL" id="MRW97238.1"/>
    </source>
</evidence>
<dbReference type="OrthoDB" id="178000at2157"/>
<comment type="caution">
    <text evidence="3">The sequence shown here is derived from an EMBL/GenBank/DDBJ whole genome shotgun (WGS) entry which is preliminary data.</text>
</comment>
<feature type="compositionally biased region" description="Basic and acidic residues" evidence="2">
    <location>
        <begin position="282"/>
        <end position="292"/>
    </location>
</feature>
<protein>
    <recommendedName>
        <fullName evidence="5">CopG family transcriptional regulator</fullName>
    </recommendedName>
</protein>
<feature type="compositionally biased region" description="Basic and acidic residues" evidence="2">
    <location>
        <begin position="318"/>
        <end position="328"/>
    </location>
</feature>
<evidence type="ECO:0000256" key="1">
    <source>
        <dbReference type="SAM" id="Coils"/>
    </source>
</evidence>
<feature type="coiled-coil region" evidence="1">
    <location>
        <begin position="187"/>
        <end position="214"/>
    </location>
</feature>
<gene>
    <name evidence="3" type="ORF">GJR99_11730</name>
</gene>
<dbReference type="AlphaFoldDB" id="A0A6A8G9F8"/>
<name>A0A6A8G9F8_9EURY</name>
<reference evidence="3 4" key="1">
    <citation type="submission" date="2019-11" db="EMBL/GenBank/DDBJ databases">
        <title>Whole genome sequence of Haloferax sp. MBLA0078.</title>
        <authorList>
            <person name="Seo M.-J."/>
            <person name="Cho E.-S."/>
        </authorList>
    </citation>
    <scope>NUCLEOTIDE SEQUENCE [LARGE SCALE GENOMIC DNA]</scope>
    <source>
        <strain evidence="3 4">MBLA0078</strain>
    </source>
</reference>
<dbReference type="EMBL" id="WKJQ01000001">
    <property type="protein sequence ID" value="MRW97238.1"/>
    <property type="molecule type" value="Genomic_DNA"/>
</dbReference>
<feature type="compositionally biased region" description="Polar residues" evidence="2">
    <location>
        <begin position="348"/>
        <end position="361"/>
    </location>
</feature>